<keyword evidence="1" id="KW-0812">Transmembrane</keyword>
<dbReference type="PANTHER" id="PTHR43592:SF15">
    <property type="entry name" value="CAAX AMINO TERMINAL PROTEASE FAMILY PROTEIN"/>
    <property type="match status" value="1"/>
</dbReference>
<feature type="transmembrane region" description="Helical" evidence="1">
    <location>
        <begin position="231"/>
        <end position="249"/>
    </location>
</feature>
<keyword evidence="4" id="KW-1185">Reference proteome</keyword>
<keyword evidence="1" id="KW-0472">Membrane</keyword>
<sequence>MNLPPPGTLLVLLAVTCGLAAWVYAVFRGLRRERVLGPPARKSVAVWGAAAGVGVWVVATLVAGLLPEDGVSPLVRSLLRAGAIAAGAAGVWALAAPRIEPSPRSFVDDLRDGAMTFLLTLPPTAAAFLLTLPDRTVEGSNPLLLQLIDGSAGTWALVCLSAVAFAPVGEELLFRGLLLGSLRTAGLSAGPAIVGTAALFAFLHQPQDWAALFALACVLGWSRERTGSVRPAILAHAAFNALMLAWVLLDGSAGAA</sequence>
<feature type="transmembrane region" description="Helical" evidence="1">
    <location>
        <begin position="115"/>
        <end position="132"/>
    </location>
</feature>
<keyword evidence="3" id="KW-0378">Hydrolase</keyword>
<dbReference type="GO" id="GO:0004175">
    <property type="term" value="F:endopeptidase activity"/>
    <property type="evidence" value="ECO:0007669"/>
    <property type="project" value="UniProtKB-ARBA"/>
</dbReference>
<feature type="transmembrane region" description="Helical" evidence="1">
    <location>
        <begin position="152"/>
        <end position="173"/>
    </location>
</feature>
<organism evidence="3 4">
    <name type="scientific">Alienimonas californiensis</name>
    <dbReference type="NCBI Taxonomy" id="2527989"/>
    <lineage>
        <taxon>Bacteria</taxon>
        <taxon>Pseudomonadati</taxon>
        <taxon>Planctomycetota</taxon>
        <taxon>Planctomycetia</taxon>
        <taxon>Planctomycetales</taxon>
        <taxon>Planctomycetaceae</taxon>
        <taxon>Alienimonas</taxon>
    </lineage>
</organism>
<keyword evidence="3" id="KW-0645">Protease</keyword>
<dbReference type="AlphaFoldDB" id="A0A517PEN3"/>
<dbReference type="InterPro" id="IPR003675">
    <property type="entry name" value="Rce1/LyrA-like_dom"/>
</dbReference>
<dbReference type="RefSeq" id="WP_165700875.1">
    <property type="nucleotide sequence ID" value="NZ_CP036265.1"/>
</dbReference>
<feature type="domain" description="CAAX prenyl protease 2/Lysostaphin resistance protein A-like" evidence="2">
    <location>
        <begin position="155"/>
        <end position="242"/>
    </location>
</feature>
<feature type="transmembrane region" description="Helical" evidence="1">
    <location>
        <begin position="6"/>
        <end position="24"/>
    </location>
</feature>
<feature type="transmembrane region" description="Helical" evidence="1">
    <location>
        <begin position="185"/>
        <end position="203"/>
    </location>
</feature>
<dbReference type="Proteomes" id="UP000318741">
    <property type="component" value="Chromosome"/>
</dbReference>
<dbReference type="GO" id="GO:0080120">
    <property type="term" value="P:CAAX-box protein maturation"/>
    <property type="evidence" value="ECO:0007669"/>
    <property type="project" value="UniProtKB-ARBA"/>
</dbReference>
<feature type="transmembrane region" description="Helical" evidence="1">
    <location>
        <begin position="78"/>
        <end position="95"/>
    </location>
</feature>
<dbReference type="EMBL" id="CP036265">
    <property type="protein sequence ID" value="QDT17828.1"/>
    <property type="molecule type" value="Genomic_DNA"/>
</dbReference>
<name>A0A517PEN3_9PLAN</name>
<reference evidence="3 4" key="1">
    <citation type="submission" date="2019-02" db="EMBL/GenBank/DDBJ databases">
        <title>Deep-cultivation of Planctomycetes and their phenomic and genomic characterization uncovers novel biology.</title>
        <authorList>
            <person name="Wiegand S."/>
            <person name="Jogler M."/>
            <person name="Boedeker C."/>
            <person name="Pinto D."/>
            <person name="Vollmers J."/>
            <person name="Rivas-Marin E."/>
            <person name="Kohn T."/>
            <person name="Peeters S.H."/>
            <person name="Heuer A."/>
            <person name="Rast P."/>
            <person name="Oberbeckmann S."/>
            <person name="Bunk B."/>
            <person name="Jeske O."/>
            <person name="Meyerdierks A."/>
            <person name="Storesund J.E."/>
            <person name="Kallscheuer N."/>
            <person name="Luecker S."/>
            <person name="Lage O.M."/>
            <person name="Pohl T."/>
            <person name="Merkel B.J."/>
            <person name="Hornburger P."/>
            <person name="Mueller R.-W."/>
            <person name="Bruemmer F."/>
            <person name="Labrenz M."/>
            <person name="Spormann A.M."/>
            <person name="Op den Camp H."/>
            <person name="Overmann J."/>
            <person name="Amann R."/>
            <person name="Jetten M.S.M."/>
            <person name="Mascher T."/>
            <person name="Medema M.H."/>
            <person name="Devos D.P."/>
            <person name="Kaster A.-K."/>
            <person name="Ovreas L."/>
            <person name="Rohde M."/>
            <person name="Galperin M.Y."/>
            <person name="Jogler C."/>
        </authorList>
    </citation>
    <scope>NUCLEOTIDE SEQUENCE [LARGE SCALE GENOMIC DNA]</scope>
    <source>
        <strain evidence="3 4">CA12</strain>
    </source>
</reference>
<keyword evidence="1" id="KW-1133">Transmembrane helix</keyword>
<proteinExistence type="predicted"/>
<dbReference type="GO" id="GO:0006508">
    <property type="term" value="P:proteolysis"/>
    <property type="evidence" value="ECO:0007669"/>
    <property type="project" value="UniProtKB-KW"/>
</dbReference>
<feature type="transmembrane region" description="Helical" evidence="1">
    <location>
        <begin position="44"/>
        <end position="66"/>
    </location>
</feature>
<evidence type="ECO:0000259" key="2">
    <source>
        <dbReference type="Pfam" id="PF02517"/>
    </source>
</evidence>
<accession>A0A517PEN3</accession>
<evidence type="ECO:0000313" key="3">
    <source>
        <dbReference type="EMBL" id="QDT17828.1"/>
    </source>
</evidence>
<dbReference type="Pfam" id="PF02517">
    <property type="entry name" value="Rce1-like"/>
    <property type="match status" value="1"/>
</dbReference>
<protein>
    <submittedName>
        <fullName evidence="3">CAAX amino terminal protease self-immunity</fullName>
    </submittedName>
</protein>
<evidence type="ECO:0000313" key="4">
    <source>
        <dbReference type="Proteomes" id="UP000318741"/>
    </source>
</evidence>
<dbReference type="KEGG" id="acaf:CA12_39630"/>
<dbReference type="PANTHER" id="PTHR43592">
    <property type="entry name" value="CAAX AMINO TERMINAL PROTEASE"/>
    <property type="match status" value="1"/>
</dbReference>
<gene>
    <name evidence="3" type="ORF">CA12_39630</name>
</gene>
<evidence type="ECO:0000256" key="1">
    <source>
        <dbReference type="SAM" id="Phobius"/>
    </source>
</evidence>